<dbReference type="InterPro" id="IPR013103">
    <property type="entry name" value="RVT_2"/>
</dbReference>
<organism evidence="2 3">
    <name type="scientific">Prunus dulcis</name>
    <name type="common">Almond</name>
    <name type="synonym">Amygdalus dulcis</name>
    <dbReference type="NCBI Taxonomy" id="3755"/>
    <lineage>
        <taxon>Eukaryota</taxon>
        <taxon>Viridiplantae</taxon>
        <taxon>Streptophyta</taxon>
        <taxon>Embryophyta</taxon>
        <taxon>Tracheophyta</taxon>
        <taxon>Spermatophyta</taxon>
        <taxon>Magnoliopsida</taxon>
        <taxon>eudicotyledons</taxon>
        <taxon>Gunneridae</taxon>
        <taxon>Pentapetalae</taxon>
        <taxon>rosids</taxon>
        <taxon>fabids</taxon>
        <taxon>Rosales</taxon>
        <taxon>Rosaceae</taxon>
        <taxon>Amygdaloideae</taxon>
        <taxon>Amygdaleae</taxon>
        <taxon>Prunus</taxon>
    </lineage>
</organism>
<dbReference type="Pfam" id="PF07727">
    <property type="entry name" value="RVT_2"/>
    <property type="match status" value="1"/>
</dbReference>
<evidence type="ECO:0000259" key="1">
    <source>
        <dbReference type="Pfam" id="PF07727"/>
    </source>
</evidence>
<dbReference type="Proteomes" id="UP001054821">
    <property type="component" value="Chromosome 1"/>
</dbReference>
<evidence type="ECO:0000313" key="2">
    <source>
        <dbReference type="EMBL" id="KAI5350114.1"/>
    </source>
</evidence>
<proteinExistence type="predicted"/>
<accession>A0AAD4WV29</accession>
<feature type="domain" description="Reverse transcriptase Ty1/copia-type" evidence="1">
    <location>
        <begin position="34"/>
        <end position="125"/>
    </location>
</feature>
<protein>
    <recommendedName>
        <fullName evidence="1">Reverse transcriptase Ty1/copia-type domain-containing protein</fullName>
    </recommendedName>
</protein>
<name>A0AAD4WV29_PRUDU</name>
<dbReference type="EMBL" id="JAJFAZ020000001">
    <property type="protein sequence ID" value="KAI5350114.1"/>
    <property type="molecule type" value="Genomic_DNA"/>
</dbReference>
<gene>
    <name evidence="2" type="ORF">L3X38_003005</name>
</gene>
<sequence length="147" mass="16709">MDPLSIEPTSYTQASKFPHWQVAMQEEYTALIKNQTWSLVPSTLTMNIVSCKWVFEVKRKGNGTIERHKACLVAKGFNQMEGLDYDETFSHVVKPATIHTILTIALSRNWPLQQLDVRNAFLNGSTLPAVNKFIDDLCLIFDSHRLG</sequence>
<dbReference type="AlphaFoldDB" id="A0AAD4WV29"/>
<evidence type="ECO:0000313" key="3">
    <source>
        <dbReference type="Proteomes" id="UP001054821"/>
    </source>
</evidence>
<reference evidence="2 3" key="1">
    <citation type="journal article" date="2022" name="G3 (Bethesda)">
        <title>Whole-genome sequence and methylome profiling of the almond [Prunus dulcis (Mill.) D.A. Webb] cultivar 'Nonpareil'.</title>
        <authorList>
            <person name="D'Amico-Willman K.M."/>
            <person name="Ouma W.Z."/>
            <person name="Meulia T."/>
            <person name="Sideli G.M."/>
            <person name="Gradziel T.M."/>
            <person name="Fresnedo-Ramirez J."/>
        </authorList>
    </citation>
    <scope>NUCLEOTIDE SEQUENCE [LARGE SCALE GENOMIC DNA]</scope>
    <source>
        <strain evidence="2">Clone GOH B32 T37-40</strain>
    </source>
</reference>
<comment type="caution">
    <text evidence="2">The sequence shown here is derived from an EMBL/GenBank/DDBJ whole genome shotgun (WGS) entry which is preliminary data.</text>
</comment>
<keyword evidence="3" id="KW-1185">Reference proteome</keyword>